<proteinExistence type="predicted"/>
<feature type="non-terminal residue" evidence="1">
    <location>
        <position position="1"/>
    </location>
</feature>
<evidence type="ECO:0000313" key="1">
    <source>
        <dbReference type="EMBL" id="CAG8840445.1"/>
    </source>
</evidence>
<sequence length="52" mass="5817">SWTFGVIIPGKLRRNFLEHGFSCVDCLVTLGISSEILTSSMGVHFEIFLDDK</sequence>
<comment type="caution">
    <text evidence="1">The sequence shown here is derived from an EMBL/GenBank/DDBJ whole genome shotgun (WGS) entry which is preliminary data.</text>
</comment>
<protein>
    <submittedName>
        <fullName evidence="1">2370_t:CDS:1</fullName>
    </submittedName>
</protein>
<evidence type="ECO:0000313" key="2">
    <source>
        <dbReference type="Proteomes" id="UP000789901"/>
    </source>
</evidence>
<dbReference type="Proteomes" id="UP000789901">
    <property type="component" value="Unassembled WGS sequence"/>
</dbReference>
<dbReference type="EMBL" id="CAJVQB010062884">
    <property type="protein sequence ID" value="CAG8840445.1"/>
    <property type="molecule type" value="Genomic_DNA"/>
</dbReference>
<accession>A0ABN7WU13</accession>
<feature type="non-terminal residue" evidence="1">
    <location>
        <position position="52"/>
    </location>
</feature>
<gene>
    <name evidence="1" type="ORF">GMARGA_LOCUS34917</name>
</gene>
<name>A0ABN7WU13_GIGMA</name>
<keyword evidence="2" id="KW-1185">Reference proteome</keyword>
<reference evidence="1 2" key="1">
    <citation type="submission" date="2021-06" db="EMBL/GenBank/DDBJ databases">
        <authorList>
            <person name="Kallberg Y."/>
            <person name="Tangrot J."/>
            <person name="Rosling A."/>
        </authorList>
    </citation>
    <scope>NUCLEOTIDE SEQUENCE [LARGE SCALE GENOMIC DNA]</scope>
    <source>
        <strain evidence="1 2">120-4 pot B 10/14</strain>
    </source>
</reference>
<organism evidence="1 2">
    <name type="scientific">Gigaspora margarita</name>
    <dbReference type="NCBI Taxonomy" id="4874"/>
    <lineage>
        <taxon>Eukaryota</taxon>
        <taxon>Fungi</taxon>
        <taxon>Fungi incertae sedis</taxon>
        <taxon>Mucoromycota</taxon>
        <taxon>Glomeromycotina</taxon>
        <taxon>Glomeromycetes</taxon>
        <taxon>Diversisporales</taxon>
        <taxon>Gigasporaceae</taxon>
        <taxon>Gigaspora</taxon>
    </lineage>
</organism>